<evidence type="ECO:0008006" key="3">
    <source>
        <dbReference type="Google" id="ProtNLM"/>
    </source>
</evidence>
<comment type="caution">
    <text evidence="1">The sequence shown here is derived from an EMBL/GenBank/DDBJ whole genome shotgun (WGS) entry which is preliminary data.</text>
</comment>
<dbReference type="EMBL" id="JAACJK010000110">
    <property type="protein sequence ID" value="KAF5332728.1"/>
    <property type="molecule type" value="Genomic_DNA"/>
</dbReference>
<dbReference type="Gene3D" id="1.20.1280.50">
    <property type="match status" value="1"/>
</dbReference>
<dbReference type="AlphaFoldDB" id="A0A8H5FDR0"/>
<keyword evidence="2" id="KW-1185">Reference proteome</keyword>
<reference evidence="1 2" key="1">
    <citation type="journal article" date="2020" name="ISME J.">
        <title>Uncovering the hidden diversity of litter-decomposition mechanisms in mushroom-forming fungi.</title>
        <authorList>
            <person name="Floudas D."/>
            <person name="Bentzer J."/>
            <person name="Ahren D."/>
            <person name="Johansson T."/>
            <person name="Persson P."/>
            <person name="Tunlid A."/>
        </authorList>
    </citation>
    <scope>NUCLEOTIDE SEQUENCE [LARGE SCALE GENOMIC DNA]</scope>
    <source>
        <strain evidence="1 2">CBS 175.51</strain>
    </source>
</reference>
<accession>A0A8H5FDR0</accession>
<proteinExistence type="predicted"/>
<name>A0A8H5FDR0_9AGAR</name>
<sequence length="600" mass="66984">MDSPFLSRLNTNYAPTEPEIAQIRGYVKENRAALLDIDRAIETLTRHRDSRKSIIDQHEALLSPIRRVPEDILSSIFSQVVNGAKEPSALSRSHPAVFISHASRHWRRLALATPSLWNTIVITTPPTPNGIDGQRAGPNINIAQDRARRWVNWMNQVIEMTKEWIVRAGSSPLSLKVEMDIKGRDGGSGDATSTALTELITALCSACQRWGKVNLKITTTLRGVIAPLLSLTAEDVPQLTKLYYSVFFMPDNHLQLNPNDKKVALWKENILKARSLRSLVINFSTPSYTSLGVNWAGLTQLKAGNHDEGFDFPSYDALQLLGLCPNLEACDLRLRRPQKYSSRYSSHPLPVIAPEDYPAIVLPRLKALTLRGWSPEEAFRTSLHLPSLRSFRLIEGDAPASKEHHRDVLAWLQQFGAQLSNVRLEINLYTLSEMALLLRCIPNVASLRIHAMYDRFSTYEENGVLYTHLIPLLTPNPDEGYDRVLCPSLTHFTCHFDRISCTEKDLVNFVAARRRKGGDVALIEEVTVDLGNTVQSLDIREALNGRNVDLGDLKLGISYAKPSSYALTEAFAKKGCSLFPVVITLISSAPPSIDDEDIVV</sequence>
<protein>
    <recommendedName>
        <fullName evidence="3">F-box domain-containing protein</fullName>
    </recommendedName>
</protein>
<evidence type="ECO:0000313" key="2">
    <source>
        <dbReference type="Proteomes" id="UP000541558"/>
    </source>
</evidence>
<evidence type="ECO:0000313" key="1">
    <source>
        <dbReference type="EMBL" id="KAF5332728.1"/>
    </source>
</evidence>
<organism evidence="1 2">
    <name type="scientific">Ephemerocybe angulata</name>
    <dbReference type="NCBI Taxonomy" id="980116"/>
    <lineage>
        <taxon>Eukaryota</taxon>
        <taxon>Fungi</taxon>
        <taxon>Dikarya</taxon>
        <taxon>Basidiomycota</taxon>
        <taxon>Agaricomycotina</taxon>
        <taxon>Agaricomycetes</taxon>
        <taxon>Agaricomycetidae</taxon>
        <taxon>Agaricales</taxon>
        <taxon>Agaricineae</taxon>
        <taxon>Psathyrellaceae</taxon>
        <taxon>Ephemerocybe</taxon>
    </lineage>
</organism>
<gene>
    <name evidence="1" type="ORF">D9611_005462</name>
</gene>
<dbReference type="Proteomes" id="UP000541558">
    <property type="component" value="Unassembled WGS sequence"/>
</dbReference>
<dbReference type="OrthoDB" id="3043464at2759"/>